<evidence type="ECO:0000259" key="4">
    <source>
        <dbReference type="PROSITE" id="PS50070"/>
    </source>
</evidence>
<feature type="domain" description="Kringle" evidence="4">
    <location>
        <begin position="10"/>
        <end position="89"/>
    </location>
</feature>
<dbReference type="EMBL" id="GG666490">
    <property type="protein sequence ID" value="EEN63569.1"/>
    <property type="molecule type" value="Genomic_DNA"/>
</dbReference>
<protein>
    <recommendedName>
        <fullName evidence="4">Kringle domain-containing protein</fullName>
    </recommendedName>
</protein>
<dbReference type="InterPro" id="IPR038178">
    <property type="entry name" value="Kringle_sf"/>
</dbReference>
<gene>
    <name evidence="5" type="ORF">BRAFLDRAFT_208056</name>
</gene>
<reference evidence="5" key="1">
    <citation type="journal article" date="2008" name="Nature">
        <title>The amphioxus genome and the evolution of the chordate karyotype.</title>
        <authorList>
            <consortium name="US DOE Joint Genome Institute (JGI-PGF)"/>
            <person name="Putnam N.H."/>
            <person name="Butts T."/>
            <person name="Ferrier D.E.K."/>
            <person name="Furlong R.F."/>
            <person name="Hellsten U."/>
            <person name="Kawashima T."/>
            <person name="Robinson-Rechavi M."/>
            <person name="Shoguchi E."/>
            <person name="Terry A."/>
            <person name="Yu J.-K."/>
            <person name="Benito-Gutierrez E.L."/>
            <person name="Dubchak I."/>
            <person name="Garcia-Fernandez J."/>
            <person name="Gibson-Brown J.J."/>
            <person name="Grigoriev I.V."/>
            <person name="Horton A.C."/>
            <person name="de Jong P.J."/>
            <person name="Jurka J."/>
            <person name="Kapitonov V.V."/>
            <person name="Kohara Y."/>
            <person name="Kuroki Y."/>
            <person name="Lindquist E."/>
            <person name="Lucas S."/>
            <person name="Osoegawa K."/>
            <person name="Pennacchio L.A."/>
            <person name="Salamov A.A."/>
            <person name="Satou Y."/>
            <person name="Sauka-Spengler T."/>
            <person name="Schmutz J."/>
            <person name="Shin-I T."/>
            <person name="Toyoda A."/>
            <person name="Bronner-Fraser M."/>
            <person name="Fujiyama A."/>
            <person name="Holland L.Z."/>
            <person name="Holland P.W.H."/>
            <person name="Satoh N."/>
            <person name="Rokhsar D.S."/>
        </authorList>
    </citation>
    <scope>NUCLEOTIDE SEQUENCE [LARGE SCALE GENOMIC DNA]</scope>
    <source>
        <strain evidence="5">S238N-H82</strain>
        <tissue evidence="5">Testes</tissue>
    </source>
</reference>
<dbReference type="PRINTS" id="PR00018">
    <property type="entry name" value="KRINGLE"/>
</dbReference>
<dbReference type="PROSITE" id="PS00021">
    <property type="entry name" value="KRINGLE_1"/>
    <property type="match status" value="1"/>
</dbReference>
<name>C3Y7R4_BRAFL</name>
<organism>
    <name type="scientific">Branchiostoma floridae</name>
    <name type="common">Florida lancelet</name>
    <name type="synonym">Amphioxus</name>
    <dbReference type="NCBI Taxonomy" id="7739"/>
    <lineage>
        <taxon>Eukaryota</taxon>
        <taxon>Metazoa</taxon>
        <taxon>Chordata</taxon>
        <taxon>Cephalochordata</taxon>
        <taxon>Leptocardii</taxon>
        <taxon>Amphioxiformes</taxon>
        <taxon>Branchiostomatidae</taxon>
        <taxon>Branchiostoma</taxon>
    </lineage>
</organism>
<dbReference type="SUPFAM" id="SSF57440">
    <property type="entry name" value="Kringle-like"/>
    <property type="match status" value="1"/>
</dbReference>
<sequence>MHLFLLLEGTCLTGDGASYRGTLAVTSSGKSCQAWSAQTPHSHSTTPGKYPNSGLDKNYCRNPKGEHSTLWCYTTDPDMKWDNCYLPKCGPGKNLNLP</sequence>
<dbReference type="InParanoid" id="C3Y7R4"/>
<proteinExistence type="predicted"/>
<evidence type="ECO:0000313" key="5">
    <source>
        <dbReference type="EMBL" id="EEN63569.1"/>
    </source>
</evidence>
<keyword evidence="1 3" id="KW-0420">Kringle</keyword>
<dbReference type="PROSITE" id="PS50070">
    <property type="entry name" value="KRINGLE_2"/>
    <property type="match status" value="1"/>
</dbReference>
<keyword evidence="2" id="KW-1015">Disulfide bond</keyword>
<dbReference type="CDD" id="cd00108">
    <property type="entry name" value="KR"/>
    <property type="match status" value="1"/>
</dbReference>
<dbReference type="InterPro" id="IPR050759">
    <property type="entry name" value="Serine_protease_kringle"/>
</dbReference>
<dbReference type="InterPro" id="IPR018056">
    <property type="entry name" value="Kringle_CS"/>
</dbReference>
<dbReference type="PANTHER" id="PTHR24261:SF7">
    <property type="entry name" value="KRINGLE DOMAIN-CONTAINING PROTEIN"/>
    <property type="match status" value="1"/>
</dbReference>
<dbReference type="PANTHER" id="PTHR24261">
    <property type="entry name" value="PLASMINOGEN-RELATED"/>
    <property type="match status" value="1"/>
</dbReference>
<evidence type="ECO:0000256" key="1">
    <source>
        <dbReference type="ARBA" id="ARBA00022572"/>
    </source>
</evidence>
<dbReference type="Pfam" id="PF00051">
    <property type="entry name" value="Kringle"/>
    <property type="match status" value="1"/>
</dbReference>
<dbReference type="InterPro" id="IPR000001">
    <property type="entry name" value="Kringle"/>
</dbReference>
<comment type="caution">
    <text evidence="3">Lacks conserved residue(s) required for the propagation of feature annotation.</text>
</comment>
<dbReference type="AlphaFoldDB" id="C3Y7R4"/>
<dbReference type="FunFam" id="2.40.20.10:FF:000025">
    <property type="entry name" value="Plasminogen"/>
    <property type="match status" value="1"/>
</dbReference>
<evidence type="ECO:0000256" key="3">
    <source>
        <dbReference type="PROSITE-ProRule" id="PRU00121"/>
    </source>
</evidence>
<dbReference type="SMART" id="SM00130">
    <property type="entry name" value="KR"/>
    <property type="match status" value="1"/>
</dbReference>
<accession>C3Y7R4</accession>
<dbReference type="Gene3D" id="2.40.20.10">
    <property type="entry name" value="Plasminogen Kringle 4"/>
    <property type="match status" value="1"/>
</dbReference>
<evidence type="ECO:0000256" key="2">
    <source>
        <dbReference type="ARBA" id="ARBA00023157"/>
    </source>
</evidence>
<dbReference type="InterPro" id="IPR013806">
    <property type="entry name" value="Kringle-like"/>
</dbReference>